<name>A0A9W9DNK6_9AGAR</name>
<organism evidence="1 2">
    <name type="scientific">Lentinula aciculospora</name>
    <dbReference type="NCBI Taxonomy" id="153920"/>
    <lineage>
        <taxon>Eukaryota</taxon>
        <taxon>Fungi</taxon>
        <taxon>Dikarya</taxon>
        <taxon>Basidiomycota</taxon>
        <taxon>Agaricomycotina</taxon>
        <taxon>Agaricomycetes</taxon>
        <taxon>Agaricomycetidae</taxon>
        <taxon>Agaricales</taxon>
        <taxon>Marasmiineae</taxon>
        <taxon>Omphalotaceae</taxon>
        <taxon>Lentinula</taxon>
    </lineage>
</organism>
<keyword evidence="2" id="KW-1185">Reference proteome</keyword>
<dbReference type="Proteomes" id="UP001150266">
    <property type="component" value="Unassembled WGS sequence"/>
</dbReference>
<proteinExistence type="predicted"/>
<dbReference type="PANTHER" id="PTHR10362">
    <property type="entry name" value="HISTIDINE AMMONIA-LYASE"/>
    <property type="match status" value="1"/>
</dbReference>
<reference evidence="1" key="1">
    <citation type="submission" date="2022-08" db="EMBL/GenBank/DDBJ databases">
        <title>A Global Phylogenomic Analysis of the Shiitake Genus Lentinula.</title>
        <authorList>
            <consortium name="DOE Joint Genome Institute"/>
            <person name="Sierra-Patev S."/>
            <person name="Min B."/>
            <person name="Naranjo-Ortiz M."/>
            <person name="Looney B."/>
            <person name="Konkel Z."/>
            <person name="Slot J.C."/>
            <person name="Sakamoto Y."/>
            <person name="Steenwyk J.L."/>
            <person name="Rokas A."/>
            <person name="Carro J."/>
            <person name="Camarero S."/>
            <person name="Ferreira P."/>
            <person name="Molpeceres G."/>
            <person name="Ruiz-Duenas F.J."/>
            <person name="Serrano A."/>
            <person name="Henrissat B."/>
            <person name="Drula E."/>
            <person name="Hughes K.W."/>
            <person name="Mata J.L."/>
            <person name="Ishikawa N.K."/>
            <person name="Vargas-Isla R."/>
            <person name="Ushijima S."/>
            <person name="Smith C.A."/>
            <person name="Ahrendt S."/>
            <person name="Andreopoulos W."/>
            <person name="He G."/>
            <person name="Labutti K."/>
            <person name="Lipzen A."/>
            <person name="Ng V."/>
            <person name="Riley R."/>
            <person name="Sandor L."/>
            <person name="Barry K."/>
            <person name="Martinez A.T."/>
            <person name="Xiao Y."/>
            <person name="Gibbons J.G."/>
            <person name="Terashima K."/>
            <person name="Grigoriev I.V."/>
            <person name="Hibbett D.S."/>
        </authorList>
    </citation>
    <scope>NUCLEOTIDE SEQUENCE</scope>
    <source>
        <strain evidence="1">JLM2183</strain>
    </source>
</reference>
<sequence length="348" mass="38514">MAGVHLNLLTSQFTALQALENGTQVAFIDGHSLNVPSVIAVSRLALVNGTAASAAVSALAIHDCYVLALASQILGTYGNVINKSLNRNSSPKSVLFSAVEAIKGSQEPFQPFLHDLSRPHKGQIEVAANIRYILETSKLARVQHEESDPEGQLRQDTYCVRGSPQWIRPSLEDLLLAQDQIDVELNSTTVLHLQVATYLASASEKMRLTLHHISFDYPTEIAYLANPVSTHVISAEMHNHYKFLGSHQYHVNPSLKPKLHPNKDLTLSTIEGWQESMSARAREIFGYELLGRTKALCKFVRGELRVQLHWGDPERDKTEIGTEIAKIFRAFENGSIAPILLKVVGKQL</sequence>
<dbReference type="GO" id="GO:0003824">
    <property type="term" value="F:catalytic activity"/>
    <property type="evidence" value="ECO:0007669"/>
    <property type="project" value="InterPro"/>
</dbReference>
<dbReference type="OrthoDB" id="10051290at2759"/>
<comment type="caution">
    <text evidence="1">The sequence shown here is derived from an EMBL/GenBank/DDBJ whole genome shotgun (WGS) entry which is preliminary data.</text>
</comment>
<dbReference type="AlphaFoldDB" id="A0A9W9DNK6"/>
<dbReference type="SUPFAM" id="SSF48557">
    <property type="entry name" value="L-aspartase-like"/>
    <property type="match status" value="1"/>
</dbReference>
<evidence type="ECO:0000313" key="2">
    <source>
        <dbReference type="Proteomes" id="UP001150266"/>
    </source>
</evidence>
<dbReference type="InterPro" id="IPR008948">
    <property type="entry name" value="L-Aspartase-like"/>
</dbReference>
<dbReference type="InterPro" id="IPR001106">
    <property type="entry name" value="Aromatic_Lyase"/>
</dbReference>
<dbReference type="EMBL" id="JAOTPV010000008">
    <property type="protein sequence ID" value="KAJ4479208.1"/>
    <property type="molecule type" value="Genomic_DNA"/>
</dbReference>
<evidence type="ECO:0000313" key="1">
    <source>
        <dbReference type="EMBL" id="KAJ4479208.1"/>
    </source>
</evidence>
<dbReference type="Gene3D" id="1.20.200.10">
    <property type="entry name" value="Fumarase/aspartase (Central domain)"/>
    <property type="match status" value="2"/>
</dbReference>
<gene>
    <name evidence="1" type="ORF">J3R30DRAFT_3404023</name>
</gene>
<protein>
    <submittedName>
        <fullName evidence="1">L-Aspartase-like protein</fullName>
    </submittedName>
</protein>
<dbReference type="Pfam" id="PF00221">
    <property type="entry name" value="Lyase_aromatic"/>
    <property type="match status" value="1"/>
</dbReference>
<accession>A0A9W9DNK6</accession>